<dbReference type="EMBL" id="JAWJEJ010000001">
    <property type="protein sequence ID" value="MDV3455409.1"/>
    <property type="molecule type" value="Genomic_DNA"/>
</dbReference>
<proteinExistence type="predicted"/>
<reference evidence="1 2" key="1">
    <citation type="submission" date="2023-10" db="EMBL/GenBank/DDBJ databases">
        <title>Sphingomonas sp. HF-S4 16S ribosomal RNA gene Genome sequencing and assembly.</title>
        <authorList>
            <person name="Lee H."/>
        </authorList>
    </citation>
    <scope>NUCLEOTIDE SEQUENCE [LARGE SCALE GENOMIC DNA]</scope>
    <source>
        <strain evidence="1 2">HF-S4</strain>
    </source>
</reference>
<protein>
    <submittedName>
        <fullName evidence="1">Uncharacterized protein</fullName>
    </submittedName>
</protein>
<evidence type="ECO:0000313" key="2">
    <source>
        <dbReference type="Proteomes" id="UP001273531"/>
    </source>
</evidence>
<evidence type="ECO:0000313" key="1">
    <source>
        <dbReference type="EMBL" id="MDV3455409.1"/>
    </source>
</evidence>
<gene>
    <name evidence="1" type="ORF">RZN05_00320</name>
</gene>
<name>A0ABU3Y209_9SPHN</name>
<accession>A0ABU3Y209</accession>
<dbReference type="Proteomes" id="UP001273531">
    <property type="component" value="Unassembled WGS sequence"/>
</dbReference>
<comment type="caution">
    <text evidence="1">The sequence shown here is derived from an EMBL/GenBank/DDBJ whole genome shotgun (WGS) entry which is preliminary data.</text>
</comment>
<organism evidence="1 2">
    <name type="scientific">Sphingomonas agrestis</name>
    <dbReference type="NCBI Taxonomy" id="3080540"/>
    <lineage>
        <taxon>Bacteria</taxon>
        <taxon>Pseudomonadati</taxon>
        <taxon>Pseudomonadota</taxon>
        <taxon>Alphaproteobacteria</taxon>
        <taxon>Sphingomonadales</taxon>
        <taxon>Sphingomonadaceae</taxon>
        <taxon>Sphingomonas</taxon>
    </lineage>
</organism>
<sequence>MTLRIDPDVLEKVREARGDAAGAVTGVSWVRGSGDERGGAS</sequence>
<keyword evidence="2" id="KW-1185">Reference proteome</keyword>
<dbReference type="RefSeq" id="WP_317224630.1">
    <property type="nucleotide sequence ID" value="NZ_JAWJEJ010000001.1"/>
</dbReference>